<reference evidence="1 2" key="1">
    <citation type="submission" date="2016-11" db="EMBL/GenBank/DDBJ databases">
        <authorList>
            <person name="Jaros S."/>
            <person name="Januszkiewicz K."/>
            <person name="Wedrychowicz H."/>
        </authorList>
    </citation>
    <scope>NUCLEOTIDE SEQUENCE [LARGE SCALE GENOMIC DNA]</scope>
    <source>
        <strain evidence="1 2">YL228</strain>
    </source>
</reference>
<gene>
    <name evidence="1" type="ORF">SAMN02910280_0419</name>
</gene>
<sequence>MTINKKISILAAGAVLAVCAGCSETKKVESLPLTLLDTNMKPEEVEFKWQKDYETLLKSFKNSEQYSDSSMFDLTDLTGDGTPELIISPSEDVNAQCIIYTMTGTVADKIADIGSYGQFDYLPEPCAVGFSYNGDGFVVGEYQTLQEGSFQTAVSFYNNTESASSGAVIKYQINGDDVTLAKYEEALQPYKEATAFKTGRKYTFGDDAIKYAINYSETWNTVLRDEQKQVYRDRLSAILENADLKDAAFELVDLDMNGNPELVVSTGILNDSQVRIFYFDTNDVKEIDCTCDTDGGIHYDMKAKVFYATDFYGEMKCWSMAGTDINGFAPSESNMKCGRKNLLTKDSVAKAFL</sequence>
<dbReference type="AlphaFoldDB" id="A0A1K1LIZ8"/>
<dbReference type="RefSeq" id="WP_072298879.1">
    <property type="nucleotide sequence ID" value="NZ_FPIP01000001.1"/>
</dbReference>
<dbReference type="EMBL" id="FPIP01000001">
    <property type="protein sequence ID" value="SFW10856.1"/>
    <property type="molecule type" value="Genomic_DNA"/>
</dbReference>
<proteinExistence type="predicted"/>
<evidence type="ECO:0000313" key="1">
    <source>
        <dbReference type="EMBL" id="SFW10856.1"/>
    </source>
</evidence>
<evidence type="ECO:0000313" key="2">
    <source>
        <dbReference type="Proteomes" id="UP000183461"/>
    </source>
</evidence>
<dbReference type="Proteomes" id="UP000183461">
    <property type="component" value="Unassembled WGS sequence"/>
</dbReference>
<name>A0A1K1LIZ8_RUMFL</name>
<protein>
    <submittedName>
        <fullName evidence="1">Uncharacterized protein</fullName>
    </submittedName>
</protein>
<accession>A0A1K1LIZ8</accession>
<organism evidence="1 2">
    <name type="scientific">Ruminococcus flavefaciens</name>
    <dbReference type="NCBI Taxonomy" id="1265"/>
    <lineage>
        <taxon>Bacteria</taxon>
        <taxon>Bacillati</taxon>
        <taxon>Bacillota</taxon>
        <taxon>Clostridia</taxon>
        <taxon>Eubacteriales</taxon>
        <taxon>Oscillospiraceae</taxon>
        <taxon>Ruminococcus</taxon>
    </lineage>
</organism>